<comment type="similarity">
    <text evidence="2">Belongs to the bacterial PQQ dehydrogenase family.</text>
</comment>
<evidence type="ECO:0000313" key="5">
    <source>
        <dbReference type="EMBL" id="MBA0084409.1"/>
    </source>
</evidence>
<gene>
    <name evidence="5" type="ORF">HRJ53_05390</name>
</gene>
<evidence type="ECO:0000259" key="4">
    <source>
        <dbReference type="Pfam" id="PF01011"/>
    </source>
</evidence>
<dbReference type="PANTHER" id="PTHR32303">
    <property type="entry name" value="QUINOPROTEIN ALCOHOL DEHYDROGENASE (CYTOCHROME C)"/>
    <property type="match status" value="1"/>
</dbReference>
<feature type="domain" description="Pyrrolo-quinoline quinone repeat" evidence="4">
    <location>
        <begin position="11"/>
        <end position="89"/>
    </location>
</feature>
<dbReference type="EMBL" id="JACDQQ010000524">
    <property type="protein sequence ID" value="MBA0084409.1"/>
    <property type="molecule type" value="Genomic_DNA"/>
</dbReference>
<proteinExistence type="inferred from homology"/>
<keyword evidence="3" id="KW-0560">Oxidoreductase</keyword>
<dbReference type="PANTHER" id="PTHR32303:SF20">
    <property type="entry name" value="QUINOPROTEIN ETHANOL DEHYDROGENASE"/>
    <property type="match status" value="1"/>
</dbReference>
<dbReference type="AlphaFoldDB" id="A0A7V8NN66"/>
<name>A0A7V8NN66_9BACT</name>
<dbReference type="GO" id="GO:0016491">
    <property type="term" value="F:oxidoreductase activity"/>
    <property type="evidence" value="ECO:0007669"/>
    <property type="project" value="UniProtKB-KW"/>
</dbReference>
<evidence type="ECO:0000256" key="3">
    <source>
        <dbReference type="ARBA" id="ARBA00023002"/>
    </source>
</evidence>
<comment type="caution">
    <text evidence="5">The sequence shown here is derived from an EMBL/GenBank/DDBJ whole genome shotgun (WGS) entry which is preliminary data.</text>
</comment>
<feature type="domain" description="Pyrrolo-quinoline quinone repeat" evidence="4">
    <location>
        <begin position="185"/>
        <end position="266"/>
    </location>
</feature>
<reference evidence="5" key="1">
    <citation type="submission" date="2020-06" db="EMBL/GenBank/DDBJ databases">
        <title>Legume-microbial interactions unlock mineral nutrients during tropical forest succession.</title>
        <authorList>
            <person name="Epihov D.Z."/>
        </authorList>
    </citation>
    <scope>NUCLEOTIDE SEQUENCE [LARGE SCALE GENOMIC DNA]</scope>
    <source>
        <strain evidence="5">Pan2503</strain>
    </source>
</reference>
<comment type="cofactor">
    <cofactor evidence="1">
        <name>pyrroloquinoline quinone</name>
        <dbReference type="ChEBI" id="CHEBI:58442"/>
    </cofactor>
</comment>
<dbReference type="InterPro" id="IPR002372">
    <property type="entry name" value="PQQ_rpt_dom"/>
</dbReference>
<organism evidence="5 6">
    <name type="scientific">Candidatus Acidiferrum panamense</name>
    <dbReference type="NCBI Taxonomy" id="2741543"/>
    <lineage>
        <taxon>Bacteria</taxon>
        <taxon>Pseudomonadati</taxon>
        <taxon>Acidobacteriota</taxon>
        <taxon>Terriglobia</taxon>
        <taxon>Candidatus Acidiferrales</taxon>
        <taxon>Candidatus Acidiferrum</taxon>
    </lineage>
</organism>
<dbReference type="Gene3D" id="2.140.10.10">
    <property type="entry name" value="Quinoprotein alcohol dehydrogenase-like superfamily"/>
    <property type="match status" value="1"/>
</dbReference>
<protein>
    <submittedName>
        <fullName evidence="5">PQQ-binding-like beta-propeller repeat protein</fullName>
    </submittedName>
</protein>
<accession>A0A7V8NN66</accession>
<dbReference type="Pfam" id="PF01011">
    <property type="entry name" value="PQQ"/>
    <property type="match status" value="2"/>
</dbReference>
<dbReference type="InterPro" id="IPR011047">
    <property type="entry name" value="Quinoprotein_ADH-like_sf"/>
</dbReference>
<evidence type="ECO:0000256" key="1">
    <source>
        <dbReference type="ARBA" id="ARBA00001931"/>
    </source>
</evidence>
<dbReference type="SUPFAM" id="SSF50998">
    <property type="entry name" value="Quinoprotein alcohol dehydrogenase-like"/>
    <property type="match status" value="1"/>
</dbReference>
<feature type="non-terminal residue" evidence="5">
    <location>
        <position position="1"/>
    </location>
</feature>
<dbReference type="SMART" id="SM00564">
    <property type="entry name" value="PQQ"/>
    <property type="match status" value="2"/>
</dbReference>
<evidence type="ECO:0000256" key="2">
    <source>
        <dbReference type="ARBA" id="ARBA00008156"/>
    </source>
</evidence>
<sequence length="300" mass="32689">GTGNAEPYNPAYRGGLDSLYTASVLAIRPKNGELVWHYQYMPNESFDLDGSAEPVIADLSIDGQVRKVLMVANKNGFLYLIDRTNGGLIAAHPYVKVNWASHIDLKTGRPVLTDVYDRAARGETVEVWPSRGTNATLMAFNPKTGLVYLNSWEIARILKYVKFDFVLGQGSTGVDTSFRAPPGEPWGYHMAFDPLSGKAKWKVPLMETASSAGMLATDGGLLFTGLLTGEFIALDQETGQTLWKFKTGSAINSPPITYTHQGRQFVTVLSGVGGSVNRRMKDYDLIPVGGSVTTFALMPE</sequence>
<dbReference type="Proteomes" id="UP000567293">
    <property type="component" value="Unassembled WGS sequence"/>
</dbReference>
<evidence type="ECO:0000313" key="6">
    <source>
        <dbReference type="Proteomes" id="UP000567293"/>
    </source>
</evidence>
<dbReference type="InterPro" id="IPR018391">
    <property type="entry name" value="PQQ_b-propeller_rpt"/>
</dbReference>
<keyword evidence="6" id="KW-1185">Reference proteome</keyword>